<keyword evidence="3" id="KW-1185">Reference proteome</keyword>
<feature type="compositionally biased region" description="Basic residues" evidence="1">
    <location>
        <begin position="71"/>
        <end position="80"/>
    </location>
</feature>
<sequence length="168" mass="19302">GDDEDMLEIDINSPPLVYITKIQKRGEETTQEDREFDEKPRKRKGKGKKKKKKLQQLSPGLTEELMSERPKKQKGHRKKQNNLDNRIGTSEQTKSPRHLFSSPGAPRFTTPRPHQSSFLHGAIDPKDPRFSNRAIKQIIQGNSPYVGNGRAELYNTCRSIENYSHHQA</sequence>
<evidence type="ECO:0000313" key="3">
    <source>
        <dbReference type="Proteomes" id="UP001331761"/>
    </source>
</evidence>
<feature type="non-terminal residue" evidence="2">
    <location>
        <position position="1"/>
    </location>
</feature>
<gene>
    <name evidence="2" type="ORF">GCK32_019007</name>
</gene>
<proteinExistence type="predicted"/>
<accession>A0AAN8IKY2</accession>
<name>A0AAN8IKY2_TRICO</name>
<comment type="caution">
    <text evidence="2">The sequence shown here is derived from an EMBL/GenBank/DDBJ whole genome shotgun (WGS) entry which is preliminary data.</text>
</comment>
<feature type="compositionally biased region" description="Basic and acidic residues" evidence="1">
    <location>
        <begin position="24"/>
        <end position="40"/>
    </location>
</feature>
<reference evidence="2 3" key="1">
    <citation type="submission" date="2019-10" db="EMBL/GenBank/DDBJ databases">
        <title>Assembly and Annotation for the nematode Trichostrongylus colubriformis.</title>
        <authorList>
            <person name="Martin J."/>
        </authorList>
    </citation>
    <scope>NUCLEOTIDE SEQUENCE [LARGE SCALE GENOMIC DNA]</scope>
    <source>
        <strain evidence="2">G859</strain>
        <tissue evidence="2">Whole worm</tissue>
    </source>
</reference>
<feature type="compositionally biased region" description="Basic residues" evidence="1">
    <location>
        <begin position="41"/>
        <end position="54"/>
    </location>
</feature>
<protein>
    <submittedName>
        <fullName evidence="2">Uncharacterized protein</fullName>
    </submittedName>
</protein>
<dbReference type="Proteomes" id="UP001331761">
    <property type="component" value="Unassembled WGS sequence"/>
</dbReference>
<organism evidence="2 3">
    <name type="scientific">Trichostrongylus colubriformis</name>
    <name type="common">Black scour worm</name>
    <dbReference type="NCBI Taxonomy" id="6319"/>
    <lineage>
        <taxon>Eukaryota</taxon>
        <taxon>Metazoa</taxon>
        <taxon>Ecdysozoa</taxon>
        <taxon>Nematoda</taxon>
        <taxon>Chromadorea</taxon>
        <taxon>Rhabditida</taxon>
        <taxon>Rhabditina</taxon>
        <taxon>Rhabditomorpha</taxon>
        <taxon>Strongyloidea</taxon>
        <taxon>Trichostrongylidae</taxon>
        <taxon>Trichostrongylus</taxon>
    </lineage>
</organism>
<dbReference type="EMBL" id="WIXE01015849">
    <property type="protein sequence ID" value="KAK5973142.1"/>
    <property type="molecule type" value="Genomic_DNA"/>
</dbReference>
<feature type="compositionally biased region" description="Polar residues" evidence="1">
    <location>
        <begin position="82"/>
        <end position="93"/>
    </location>
</feature>
<evidence type="ECO:0000313" key="2">
    <source>
        <dbReference type="EMBL" id="KAK5973142.1"/>
    </source>
</evidence>
<feature type="region of interest" description="Disordered" evidence="1">
    <location>
        <begin position="22"/>
        <end position="128"/>
    </location>
</feature>
<dbReference type="AlphaFoldDB" id="A0AAN8IKY2"/>
<evidence type="ECO:0000256" key="1">
    <source>
        <dbReference type="SAM" id="MobiDB-lite"/>
    </source>
</evidence>